<feature type="domain" description="Cellobiose dehydrogenase-like cytochrome" evidence="1">
    <location>
        <begin position="25"/>
        <end position="158"/>
    </location>
</feature>
<comment type="caution">
    <text evidence="2">The sequence shown here is derived from an EMBL/GenBank/DDBJ whole genome shotgun (WGS) entry which is preliminary data.</text>
</comment>
<dbReference type="Proteomes" id="UP001211907">
    <property type="component" value="Unassembled WGS sequence"/>
</dbReference>
<dbReference type="PANTHER" id="PTHR47797">
    <property type="entry name" value="DEHYDROGENASE, PUTATIVE (AFU_ORTHOLOGUE AFUA_8G05805)-RELATED"/>
    <property type="match status" value="1"/>
</dbReference>
<name>A0AAD5XC30_9FUNG</name>
<dbReference type="AlphaFoldDB" id="A0AAD5XC30"/>
<organism evidence="2 3">
    <name type="scientific">Physocladia obscura</name>
    <dbReference type="NCBI Taxonomy" id="109957"/>
    <lineage>
        <taxon>Eukaryota</taxon>
        <taxon>Fungi</taxon>
        <taxon>Fungi incertae sedis</taxon>
        <taxon>Chytridiomycota</taxon>
        <taxon>Chytridiomycota incertae sedis</taxon>
        <taxon>Chytridiomycetes</taxon>
        <taxon>Chytridiales</taxon>
        <taxon>Chytriomycetaceae</taxon>
        <taxon>Physocladia</taxon>
    </lineage>
</organism>
<dbReference type="Gene3D" id="2.60.40.1210">
    <property type="entry name" value="Cellobiose dehydrogenase, cytochrome domain"/>
    <property type="match status" value="1"/>
</dbReference>
<keyword evidence="3" id="KW-1185">Reference proteome</keyword>
<sequence length="268" mass="26865">MSVPTTSYCTSSNSFCVGVKASTVSGKATITVNSTNVAGWAGVSFGTTTMGGATGPAYIGWHDSTNTAVVSQRQLASHVLPTYEATLTSSTATGAAATGNVLQFAFDVAAAQFEGVTSLSAIYGTSDAAPSTPSSASSAFTQHTDYGSFTLALSSASASPSASSTSTKSAANTSKTLVAVVIAALAAALLSAPRILTQVVIAGTQIIARAFVEAYKNVSVAAAANAGKNKASDAISFQTGMTIDEAEKILNVKKAGDVHAVGRDEILK</sequence>
<reference evidence="2" key="1">
    <citation type="submission" date="2020-05" db="EMBL/GenBank/DDBJ databases">
        <title>Phylogenomic resolution of chytrid fungi.</title>
        <authorList>
            <person name="Stajich J.E."/>
            <person name="Amses K."/>
            <person name="Simmons R."/>
            <person name="Seto K."/>
            <person name="Myers J."/>
            <person name="Bonds A."/>
            <person name="Quandt C.A."/>
            <person name="Barry K."/>
            <person name="Liu P."/>
            <person name="Grigoriev I."/>
            <person name="Longcore J.E."/>
            <person name="James T.Y."/>
        </authorList>
    </citation>
    <scope>NUCLEOTIDE SEQUENCE</scope>
    <source>
        <strain evidence="2">JEL0513</strain>
    </source>
</reference>
<dbReference type="Pfam" id="PF03656">
    <property type="entry name" value="Pam16"/>
    <property type="match status" value="1"/>
</dbReference>
<evidence type="ECO:0000259" key="1">
    <source>
        <dbReference type="Pfam" id="PF16010"/>
    </source>
</evidence>
<proteinExistence type="predicted"/>
<dbReference type="PANTHER" id="PTHR47797:SF3">
    <property type="entry name" value="CYTOCHROME B561 DOMAIN-CONTAINING PROTEIN"/>
    <property type="match status" value="1"/>
</dbReference>
<dbReference type="InterPro" id="IPR015920">
    <property type="entry name" value="Cellobiose_DH-like_cyt"/>
</dbReference>
<dbReference type="Pfam" id="PF16010">
    <property type="entry name" value="CDH-cyt"/>
    <property type="match status" value="1"/>
</dbReference>
<accession>A0AAD5XC30</accession>
<dbReference type="SUPFAM" id="SSF49344">
    <property type="entry name" value="CBD9-like"/>
    <property type="match status" value="1"/>
</dbReference>
<dbReference type="EMBL" id="JADGJH010003535">
    <property type="protein sequence ID" value="KAJ3090295.1"/>
    <property type="molecule type" value="Genomic_DNA"/>
</dbReference>
<protein>
    <recommendedName>
        <fullName evidence="1">Cellobiose dehydrogenase-like cytochrome domain-containing protein</fullName>
    </recommendedName>
</protein>
<gene>
    <name evidence="2" type="ORF">HK100_007493</name>
</gene>
<evidence type="ECO:0000313" key="2">
    <source>
        <dbReference type="EMBL" id="KAJ3090295.1"/>
    </source>
</evidence>
<evidence type="ECO:0000313" key="3">
    <source>
        <dbReference type="Proteomes" id="UP001211907"/>
    </source>
</evidence>
<feature type="non-terminal residue" evidence="2">
    <location>
        <position position="268"/>
    </location>
</feature>